<evidence type="ECO:0000313" key="5">
    <source>
        <dbReference type="Proteomes" id="UP000074382"/>
    </source>
</evidence>
<keyword evidence="2" id="KW-0808">Transferase</keyword>
<name>A0A147KKL2_THECS</name>
<evidence type="ECO:0000256" key="2">
    <source>
        <dbReference type="ARBA" id="ARBA00022679"/>
    </source>
</evidence>
<sequence>MRAPWESRRAGDAQPHRRSIPPEYFEERYAASADPWRLAERWYEQRKYALTLASLPRPRYASCYEPACSIGELTLRLAERCDRLLAVDATAAAVATAAARTAHLPHVRVERAALPDDLPDQTFDLVVLSEFLYYFALPDLERVVEGVVDRLRPGGHLVCVHHRSASAERWDGFNTHQAVVEKAGLARLAHHDDVEFVLDVLEAP</sequence>
<dbReference type="SUPFAM" id="SSF53335">
    <property type="entry name" value="S-adenosyl-L-methionine-dependent methyltransferases"/>
    <property type="match status" value="1"/>
</dbReference>
<evidence type="ECO:0000256" key="3">
    <source>
        <dbReference type="ARBA" id="ARBA00022691"/>
    </source>
</evidence>
<dbReference type="STRING" id="665004.AC529_04710"/>
<dbReference type="AlphaFoldDB" id="A0A147KKL2"/>
<gene>
    <name evidence="4" type="ORF">AC529_04710</name>
</gene>
<dbReference type="GO" id="GO:0009312">
    <property type="term" value="P:oligosaccharide biosynthetic process"/>
    <property type="evidence" value="ECO:0007669"/>
    <property type="project" value="InterPro"/>
</dbReference>
<evidence type="ECO:0008006" key="6">
    <source>
        <dbReference type="Google" id="ProtNLM"/>
    </source>
</evidence>
<keyword evidence="1" id="KW-0489">Methyltransferase</keyword>
<dbReference type="Proteomes" id="UP000074382">
    <property type="component" value="Unassembled WGS sequence"/>
</dbReference>
<dbReference type="OrthoDB" id="116799at2"/>
<dbReference type="GO" id="GO:0032259">
    <property type="term" value="P:methylation"/>
    <property type="evidence" value="ECO:0007669"/>
    <property type="project" value="UniProtKB-KW"/>
</dbReference>
<dbReference type="Gene3D" id="3.40.50.150">
    <property type="entry name" value="Vaccinia Virus protein VP39"/>
    <property type="match status" value="1"/>
</dbReference>
<dbReference type="CDD" id="cd02440">
    <property type="entry name" value="AdoMet_MTases"/>
    <property type="match status" value="1"/>
</dbReference>
<dbReference type="PANTHER" id="PTHR43464">
    <property type="entry name" value="METHYLTRANSFERASE"/>
    <property type="match status" value="1"/>
</dbReference>
<comment type="caution">
    <text evidence="4">The sequence shown here is derived from an EMBL/GenBank/DDBJ whole genome shotgun (WGS) entry which is preliminary data.</text>
</comment>
<dbReference type="RefSeq" id="WP_068755914.1">
    <property type="nucleotide sequence ID" value="NZ_KQ950181.1"/>
</dbReference>
<evidence type="ECO:0000313" key="4">
    <source>
        <dbReference type="EMBL" id="KUP97860.1"/>
    </source>
</evidence>
<organism evidence="4 5">
    <name type="scientific">Thermobifida cellulosilytica TB100</name>
    <dbReference type="NCBI Taxonomy" id="665004"/>
    <lineage>
        <taxon>Bacteria</taxon>
        <taxon>Bacillati</taxon>
        <taxon>Actinomycetota</taxon>
        <taxon>Actinomycetes</taxon>
        <taxon>Streptosporangiales</taxon>
        <taxon>Nocardiopsidaceae</taxon>
        <taxon>Thermobifida</taxon>
    </lineage>
</organism>
<proteinExistence type="predicted"/>
<keyword evidence="5" id="KW-1185">Reference proteome</keyword>
<protein>
    <recommendedName>
        <fullName evidence="6">Methyltransferase</fullName>
    </recommendedName>
</protein>
<accession>A0A147KKL2</accession>
<dbReference type="Pfam" id="PF05401">
    <property type="entry name" value="NodS"/>
    <property type="match status" value="1"/>
</dbReference>
<dbReference type="PANTHER" id="PTHR43464:SF19">
    <property type="entry name" value="UBIQUINONE BIOSYNTHESIS O-METHYLTRANSFERASE, MITOCHONDRIAL"/>
    <property type="match status" value="1"/>
</dbReference>
<dbReference type="PATRIC" id="fig|665004.4.peg.1708"/>
<dbReference type="GO" id="GO:0008757">
    <property type="term" value="F:S-adenosylmethionine-dependent methyltransferase activity"/>
    <property type="evidence" value="ECO:0007669"/>
    <property type="project" value="InterPro"/>
</dbReference>
<evidence type="ECO:0000256" key="1">
    <source>
        <dbReference type="ARBA" id="ARBA00022603"/>
    </source>
</evidence>
<dbReference type="InterPro" id="IPR008715">
    <property type="entry name" value="SAM-MeTfrase_NodS-like"/>
</dbReference>
<keyword evidence="3" id="KW-0949">S-adenosyl-L-methionine</keyword>
<dbReference type="EMBL" id="LGEM01000020">
    <property type="protein sequence ID" value="KUP97860.1"/>
    <property type="molecule type" value="Genomic_DNA"/>
</dbReference>
<dbReference type="InterPro" id="IPR029063">
    <property type="entry name" value="SAM-dependent_MTases_sf"/>
</dbReference>
<reference evidence="5" key="1">
    <citation type="journal article" date="2017" name="Acta Aliment.">
        <title>Plant polysaccharide degrading enzyme system of Thermpbifida cellulosilytica TB100 revealed by de novo genome project data.</title>
        <authorList>
            <person name="Toth A."/>
            <person name="Baka E."/>
            <person name="Luzics S."/>
            <person name="Bata-Vidacs I."/>
            <person name="Nagy I."/>
            <person name="Balint B."/>
            <person name="Herceg R."/>
            <person name="Olasz F."/>
            <person name="Wilk T."/>
            <person name="Nagy T."/>
            <person name="Kriszt B."/>
            <person name="Nagy I."/>
            <person name="Kukolya J."/>
        </authorList>
    </citation>
    <scope>NUCLEOTIDE SEQUENCE [LARGE SCALE GENOMIC DNA]</scope>
    <source>
        <strain evidence="5">TB100</strain>
    </source>
</reference>